<name>A0A1G2NZT4_9BACT</name>
<organism evidence="1 2">
    <name type="scientific">Candidatus Taylorbacteria bacterium RIFCSPLOWO2_12_FULL_43_20</name>
    <dbReference type="NCBI Taxonomy" id="1802332"/>
    <lineage>
        <taxon>Bacteria</taxon>
        <taxon>Candidatus Tayloriibacteriota</taxon>
    </lineage>
</organism>
<protein>
    <submittedName>
        <fullName evidence="1">Uncharacterized protein</fullName>
    </submittedName>
</protein>
<sequence length="71" mass="8216">MKGRPGTNPYPPPLYFFIKIEGVLRTFYQIKGAEDGGSFSFFLLLFIIKNFEIIIKIKIINLKFASELQRS</sequence>
<dbReference type="Proteomes" id="UP000177269">
    <property type="component" value="Unassembled WGS sequence"/>
</dbReference>
<dbReference type="AlphaFoldDB" id="A0A1G2NZT4"/>
<proteinExistence type="predicted"/>
<dbReference type="EMBL" id="MHSK01000031">
    <property type="protein sequence ID" value="OHA41543.1"/>
    <property type="molecule type" value="Genomic_DNA"/>
</dbReference>
<comment type="caution">
    <text evidence="1">The sequence shown here is derived from an EMBL/GenBank/DDBJ whole genome shotgun (WGS) entry which is preliminary data.</text>
</comment>
<reference evidence="1 2" key="1">
    <citation type="journal article" date="2016" name="Nat. Commun.">
        <title>Thousands of microbial genomes shed light on interconnected biogeochemical processes in an aquifer system.</title>
        <authorList>
            <person name="Anantharaman K."/>
            <person name="Brown C.T."/>
            <person name="Hug L.A."/>
            <person name="Sharon I."/>
            <person name="Castelle C.J."/>
            <person name="Probst A.J."/>
            <person name="Thomas B.C."/>
            <person name="Singh A."/>
            <person name="Wilkins M.J."/>
            <person name="Karaoz U."/>
            <person name="Brodie E.L."/>
            <person name="Williams K.H."/>
            <person name="Hubbard S.S."/>
            <person name="Banfield J.F."/>
        </authorList>
    </citation>
    <scope>NUCLEOTIDE SEQUENCE [LARGE SCALE GENOMIC DNA]</scope>
</reference>
<evidence type="ECO:0000313" key="1">
    <source>
        <dbReference type="EMBL" id="OHA41543.1"/>
    </source>
</evidence>
<gene>
    <name evidence="1" type="ORF">A3G52_02660</name>
</gene>
<accession>A0A1G2NZT4</accession>
<evidence type="ECO:0000313" key="2">
    <source>
        <dbReference type="Proteomes" id="UP000177269"/>
    </source>
</evidence>